<dbReference type="OrthoDB" id="3766999at2759"/>
<feature type="transmembrane region" description="Helical" evidence="2">
    <location>
        <begin position="62"/>
        <end position="80"/>
    </location>
</feature>
<keyword evidence="2" id="KW-1133">Transmembrane helix</keyword>
<comment type="caution">
    <text evidence="3">The sequence shown here is derived from an EMBL/GenBank/DDBJ whole genome shotgun (WGS) entry which is preliminary data.</text>
</comment>
<organism evidence="3 4">
    <name type="scientific">Curvularia kusanoi</name>
    <name type="common">Cochliobolus kusanoi</name>
    <dbReference type="NCBI Taxonomy" id="90978"/>
    <lineage>
        <taxon>Eukaryota</taxon>
        <taxon>Fungi</taxon>
        <taxon>Dikarya</taxon>
        <taxon>Ascomycota</taxon>
        <taxon>Pezizomycotina</taxon>
        <taxon>Dothideomycetes</taxon>
        <taxon>Pleosporomycetidae</taxon>
        <taxon>Pleosporales</taxon>
        <taxon>Pleosporineae</taxon>
        <taxon>Pleosporaceae</taxon>
        <taxon>Curvularia</taxon>
    </lineage>
</organism>
<keyword evidence="2" id="KW-0812">Transmembrane</keyword>
<sequence>MPLDMNKLPPSPFADQPYDVKVENTKALVEQWLKDNKHLKDNKDNADETTEGTPTEPKARPWYRGNIGGVPITVILRFIYTSTVDAMRTNRYRLPAKFYIILWTALWVSAVSMPIVGLFEAMEAAIDSKDHGSAVNVPKCGQVHTGRFYRIMARSMLGSLPLLVTMTIFFFPAVVRP</sequence>
<proteinExistence type="predicted"/>
<keyword evidence="4" id="KW-1185">Reference proteome</keyword>
<name>A0A9P4TEK1_CURKU</name>
<evidence type="ECO:0000313" key="3">
    <source>
        <dbReference type="EMBL" id="KAF3002908.1"/>
    </source>
</evidence>
<feature type="transmembrane region" description="Helical" evidence="2">
    <location>
        <begin position="100"/>
        <end position="119"/>
    </location>
</feature>
<dbReference type="EMBL" id="SWKU01000010">
    <property type="protein sequence ID" value="KAF3002908.1"/>
    <property type="molecule type" value="Genomic_DNA"/>
</dbReference>
<reference evidence="3" key="1">
    <citation type="submission" date="2019-04" db="EMBL/GenBank/DDBJ databases">
        <title>Sequencing of skin fungus with MAO and IRED activity.</title>
        <authorList>
            <person name="Marsaioli A.J."/>
            <person name="Bonatto J.M.C."/>
            <person name="Reis Junior O."/>
        </authorList>
    </citation>
    <scope>NUCLEOTIDE SEQUENCE</scope>
    <source>
        <strain evidence="3">30M1</strain>
    </source>
</reference>
<protein>
    <submittedName>
        <fullName evidence="3">Uncharacterized protein</fullName>
    </submittedName>
</protein>
<feature type="region of interest" description="Disordered" evidence="1">
    <location>
        <begin position="36"/>
        <end position="60"/>
    </location>
</feature>
<gene>
    <name evidence="3" type="ORF">E8E13_002363</name>
</gene>
<feature type="compositionally biased region" description="Basic and acidic residues" evidence="1">
    <location>
        <begin position="36"/>
        <end position="46"/>
    </location>
</feature>
<dbReference type="Proteomes" id="UP000801428">
    <property type="component" value="Unassembled WGS sequence"/>
</dbReference>
<evidence type="ECO:0000256" key="2">
    <source>
        <dbReference type="SAM" id="Phobius"/>
    </source>
</evidence>
<evidence type="ECO:0000256" key="1">
    <source>
        <dbReference type="SAM" id="MobiDB-lite"/>
    </source>
</evidence>
<feature type="transmembrane region" description="Helical" evidence="2">
    <location>
        <begin position="157"/>
        <end position="175"/>
    </location>
</feature>
<accession>A0A9P4TEK1</accession>
<dbReference type="AlphaFoldDB" id="A0A9P4TEK1"/>
<keyword evidence="2" id="KW-0472">Membrane</keyword>
<evidence type="ECO:0000313" key="4">
    <source>
        <dbReference type="Proteomes" id="UP000801428"/>
    </source>
</evidence>